<keyword evidence="2" id="KW-0560">Oxidoreductase</keyword>
<dbReference type="SUPFAM" id="SSF51735">
    <property type="entry name" value="NAD(P)-binding Rossmann-fold domains"/>
    <property type="match status" value="1"/>
</dbReference>
<proteinExistence type="inferred from homology"/>
<protein>
    <submittedName>
        <fullName evidence="3">Short chain dehydrogenase</fullName>
    </submittedName>
</protein>
<reference evidence="3 4" key="1">
    <citation type="submission" date="2019-05" db="EMBL/GenBank/DDBJ databases">
        <title>The compact genome of Giardia muris reveals important steps in the evolution of intestinal protozoan parasites.</title>
        <authorList>
            <person name="Xu F."/>
            <person name="Jimenez-Gonzalez A."/>
            <person name="Einarsson E."/>
            <person name="Astvaldsson A."/>
            <person name="Peirasmaki D."/>
            <person name="Eckmann L."/>
            <person name="Andersson J.O."/>
            <person name="Svard S.G."/>
            <person name="Jerlstrom-Hultqvist J."/>
        </authorList>
    </citation>
    <scope>NUCLEOTIDE SEQUENCE [LARGE SCALE GENOMIC DNA]</scope>
    <source>
        <strain evidence="3 4">Roberts-Thomson</strain>
    </source>
</reference>
<dbReference type="EMBL" id="VDLU01000002">
    <property type="protein sequence ID" value="TNJ29192.1"/>
    <property type="molecule type" value="Genomic_DNA"/>
</dbReference>
<sequence length="250" mass="28045">MRRNTSTKLPKCVAVFGACGGVGRRVVDILLQEVELLIISDRSHGELLDLEVSIWKRAPGLKVLSIPVDLGKDSILDEMDSLIQTSEWQVLDAIYMCAGYGLLEPYEDTPLNEKLVFLRCNLISQIYLVISARNRSPYPIQCHCISSVCGLVPGPFYTLYHVVKAGLLSQKELGLEGRIIVPHIIEGTDFFNRGEMNRMRCWVLSLLVRCHFLNTTPRVVAEALLFGTMPYCGVGAFLCRLYAALTHWSR</sequence>
<dbReference type="Gene3D" id="3.40.50.720">
    <property type="entry name" value="NAD(P)-binding Rossmann-like Domain"/>
    <property type="match status" value="1"/>
</dbReference>
<dbReference type="Pfam" id="PF00106">
    <property type="entry name" value="adh_short"/>
    <property type="match status" value="1"/>
</dbReference>
<dbReference type="AlphaFoldDB" id="A0A4Z1STD7"/>
<evidence type="ECO:0000256" key="2">
    <source>
        <dbReference type="ARBA" id="ARBA00023002"/>
    </source>
</evidence>
<comment type="caution">
    <text evidence="3">The sequence shown here is derived from an EMBL/GenBank/DDBJ whole genome shotgun (WGS) entry which is preliminary data.</text>
</comment>
<dbReference type="VEuPathDB" id="GiardiaDB:GMRT_14959"/>
<dbReference type="PANTHER" id="PTHR42901:SF1">
    <property type="entry name" value="ALCOHOL DEHYDROGENASE"/>
    <property type="match status" value="1"/>
</dbReference>
<dbReference type="PANTHER" id="PTHR42901">
    <property type="entry name" value="ALCOHOL DEHYDROGENASE"/>
    <property type="match status" value="1"/>
</dbReference>
<dbReference type="InterPro" id="IPR002347">
    <property type="entry name" value="SDR_fam"/>
</dbReference>
<evidence type="ECO:0000256" key="1">
    <source>
        <dbReference type="ARBA" id="ARBA00006484"/>
    </source>
</evidence>
<dbReference type="GO" id="GO:0016491">
    <property type="term" value="F:oxidoreductase activity"/>
    <property type="evidence" value="ECO:0007669"/>
    <property type="project" value="UniProtKB-KW"/>
</dbReference>
<evidence type="ECO:0000313" key="4">
    <source>
        <dbReference type="Proteomes" id="UP000315496"/>
    </source>
</evidence>
<dbReference type="InterPro" id="IPR036291">
    <property type="entry name" value="NAD(P)-bd_dom_sf"/>
</dbReference>
<dbReference type="Proteomes" id="UP000315496">
    <property type="component" value="Chromosome 2"/>
</dbReference>
<gene>
    <name evidence="3" type="ORF">GMRT_14959</name>
</gene>
<name>A0A4Z1STD7_GIAMU</name>
<keyword evidence="4" id="KW-1185">Reference proteome</keyword>
<organism evidence="3 4">
    <name type="scientific">Giardia muris</name>
    <dbReference type="NCBI Taxonomy" id="5742"/>
    <lineage>
        <taxon>Eukaryota</taxon>
        <taxon>Metamonada</taxon>
        <taxon>Diplomonadida</taxon>
        <taxon>Hexamitidae</taxon>
        <taxon>Giardiinae</taxon>
        <taxon>Giardia</taxon>
    </lineage>
</organism>
<accession>A0A4Z1STD7</accession>
<comment type="similarity">
    <text evidence="1">Belongs to the short-chain dehydrogenases/reductases (SDR) family.</text>
</comment>
<evidence type="ECO:0000313" key="3">
    <source>
        <dbReference type="EMBL" id="TNJ29192.1"/>
    </source>
</evidence>